<keyword evidence="1" id="KW-0813">Transport</keyword>
<reference evidence="4" key="1">
    <citation type="submission" date="2016-11" db="UniProtKB">
        <authorList>
            <consortium name="WormBaseParasite"/>
        </authorList>
    </citation>
    <scope>IDENTIFICATION</scope>
</reference>
<sequence length="346" mass="39836">MYIQVLYGLASAKAIGSAILISARFNFGRGMLLGSLSIWSYVLLSVLLLDRPGQVLVADPSTPKVLFTTADNCSASPLFFQQTDFISQTDKRVVVITHFPKAAADIYYRLCIKSRPKEKGVSSDFSMVVEARTWISTEVPPRQYYFPLGFQFKYYFNSLIKRFREFPYKIVIFVNSEDVFMLPDTTVLNTKTVAEILRMGYTRIPVFSGNRNCVVSLLFTVCGYHQHPLRFIMEDTPLRVMLEEFKKVLSLHIHTLQLFYLDFNNILFITVLTHFLNISNKILIASQTVLERLIRQHCRRLGFVPDYSVVVRDECTFLEVTAHNWLLAYKSTLMSRGGNSEIYIYI</sequence>
<dbReference type="Gene3D" id="3.10.580.10">
    <property type="entry name" value="CBS-domain"/>
    <property type="match status" value="1"/>
</dbReference>
<accession>A0A1I7X9K8</accession>
<dbReference type="GO" id="GO:0010960">
    <property type="term" value="P:magnesium ion homeostasis"/>
    <property type="evidence" value="ECO:0007669"/>
    <property type="project" value="InterPro"/>
</dbReference>
<evidence type="ECO:0000256" key="2">
    <source>
        <dbReference type="SAM" id="Phobius"/>
    </source>
</evidence>
<organism evidence="3 4">
    <name type="scientific">Heterorhabditis bacteriophora</name>
    <name type="common">Entomopathogenic nematode worm</name>
    <dbReference type="NCBI Taxonomy" id="37862"/>
    <lineage>
        <taxon>Eukaryota</taxon>
        <taxon>Metazoa</taxon>
        <taxon>Ecdysozoa</taxon>
        <taxon>Nematoda</taxon>
        <taxon>Chromadorea</taxon>
        <taxon>Rhabditida</taxon>
        <taxon>Rhabditina</taxon>
        <taxon>Rhabditomorpha</taxon>
        <taxon>Strongyloidea</taxon>
        <taxon>Heterorhabditidae</taxon>
        <taxon>Heterorhabditis</taxon>
    </lineage>
</organism>
<keyword evidence="2" id="KW-0812">Transmembrane</keyword>
<evidence type="ECO:0000256" key="1">
    <source>
        <dbReference type="ARBA" id="ARBA00023065"/>
    </source>
</evidence>
<dbReference type="AlphaFoldDB" id="A0A1I7X9K8"/>
<protein>
    <submittedName>
        <fullName evidence="4">Thioredoxin-like_fold domain-containing protein</fullName>
    </submittedName>
</protein>
<dbReference type="WBParaSite" id="Hba_14271">
    <property type="protein sequence ID" value="Hba_14271"/>
    <property type="gene ID" value="Hba_14271"/>
</dbReference>
<dbReference type="InterPro" id="IPR045095">
    <property type="entry name" value="ACDP"/>
</dbReference>
<dbReference type="GO" id="GO:0022857">
    <property type="term" value="F:transmembrane transporter activity"/>
    <property type="evidence" value="ECO:0007669"/>
    <property type="project" value="TreeGrafter"/>
</dbReference>
<dbReference type="PANTHER" id="PTHR12064:SF94">
    <property type="entry name" value="UNEXTENDED PROTEIN"/>
    <property type="match status" value="1"/>
</dbReference>
<dbReference type="GO" id="GO:0005886">
    <property type="term" value="C:plasma membrane"/>
    <property type="evidence" value="ECO:0007669"/>
    <property type="project" value="TreeGrafter"/>
</dbReference>
<evidence type="ECO:0000313" key="4">
    <source>
        <dbReference type="WBParaSite" id="Hba_14271"/>
    </source>
</evidence>
<name>A0A1I7X9K8_HETBA</name>
<feature type="transmembrane region" description="Helical" evidence="2">
    <location>
        <begin position="6"/>
        <end position="23"/>
    </location>
</feature>
<keyword evidence="3" id="KW-1185">Reference proteome</keyword>
<dbReference type="InterPro" id="IPR046342">
    <property type="entry name" value="CBS_dom_sf"/>
</dbReference>
<dbReference type="GO" id="GO:0006811">
    <property type="term" value="P:monoatomic ion transport"/>
    <property type="evidence" value="ECO:0007669"/>
    <property type="project" value="UniProtKB-KW"/>
</dbReference>
<dbReference type="Proteomes" id="UP000095283">
    <property type="component" value="Unplaced"/>
</dbReference>
<keyword evidence="2" id="KW-0472">Membrane</keyword>
<evidence type="ECO:0000313" key="3">
    <source>
        <dbReference type="Proteomes" id="UP000095283"/>
    </source>
</evidence>
<keyword evidence="2" id="KW-1133">Transmembrane helix</keyword>
<proteinExistence type="predicted"/>
<keyword evidence="1" id="KW-0406">Ion transport</keyword>
<dbReference type="PANTHER" id="PTHR12064">
    <property type="entry name" value="METAL TRANSPORTER CNNM"/>
    <property type="match status" value="1"/>
</dbReference>